<evidence type="ECO:0000259" key="12">
    <source>
        <dbReference type="Pfam" id="PF02558"/>
    </source>
</evidence>
<dbReference type="GO" id="GO:0008677">
    <property type="term" value="F:2-dehydropantoate 2-reductase activity"/>
    <property type="evidence" value="ECO:0007669"/>
    <property type="project" value="UniProtKB-EC"/>
</dbReference>
<dbReference type="eggNOG" id="COG1893">
    <property type="taxonomic scope" value="Bacteria"/>
</dbReference>
<organism evidence="14 15">
    <name type="scientific">Bacillus manliponensis</name>
    <dbReference type="NCBI Taxonomy" id="574376"/>
    <lineage>
        <taxon>Bacteria</taxon>
        <taxon>Bacillati</taxon>
        <taxon>Bacillota</taxon>
        <taxon>Bacilli</taxon>
        <taxon>Bacillales</taxon>
        <taxon>Bacillaceae</taxon>
        <taxon>Bacillus</taxon>
        <taxon>Bacillus cereus group</taxon>
    </lineage>
</organism>
<sequence>MKVGVVGPGAIGLLFSFYLKRCGIEVTLYTKDENQATVLRKSGVTCVCNGKRETVFLNVLPIESIVDRDERYIFIAVKQYHLQSVLPWIGKEKHLIFLQNGMGHLQYLKSMKMESVAVGIVEHGAKKECDGVVEHTGSGVTKFGVVTGDTSTFESILYSFDAKEFPVILEQDWHGTMIKKLVVNTCINPLTALLKVSNGELITNSSYNVMMKQIFDEVTYVLGETHKDELWKFVCAVCERTARNTSSMLADVQHNRKTEIDAIVGYIIEQAEEQRKEVPTLMMLYHFIKALEM</sequence>
<dbReference type="PROSITE" id="PS00065">
    <property type="entry name" value="D_2_HYDROXYACID_DH_1"/>
    <property type="match status" value="1"/>
</dbReference>
<dbReference type="EMBL" id="JOTN01000002">
    <property type="protein sequence ID" value="KEK20915.1"/>
    <property type="molecule type" value="Genomic_DNA"/>
</dbReference>
<proteinExistence type="inferred from homology"/>
<dbReference type="Proteomes" id="UP000027822">
    <property type="component" value="Unassembled WGS sequence"/>
</dbReference>
<dbReference type="InterPro" id="IPR003710">
    <property type="entry name" value="ApbA"/>
</dbReference>
<evidence type="ECO:0000313" key="15">
    <source>
        <dbReference type="Proteomes" id="UP000027822"/>
    </source>
</evidence>
<dbReference type="InterPro" id="IPR013752">
    <property type="entry name" value="KPA_reductase"/>
</dbReference>
<dbReference type="InterPro" id="IPR050838">
    <property type="entry name" value="Ketopantoate_reductase"/>
</dbReference>
<name>A0A073K387_9BACI</name>
<evidence type="ECO:0000256" key="8">
    <source>
        <dbReference type="ARBA" id="ARBA00023002"/>
    </source>
</evidence>
<keyword evidence="15" id="KW-1185">Reference proteome</keyword>
<dbReference type="EC" id="1.1.1.169" evidence="4 11"/>
<evidence type="ECO:0000256" key="9">
    <source>
        <dbReference type="ARBA" id="ARBA00032024"/>
    </source>
</evidence>
<accession>A0A073K387</accession>
<comment type="caution">
    <text evidence="14">The sequence shown here is derived from an EMBL/GenBank/DDBJ whole genome shotgun (WGS) entry which is preliminary data.</text>
</comment>
<dbReference type="Pfam" id="PF02558">
    <property type="entry name" value="ApbA"/>
    <property type="match status" value="1"/>
</dbReference>
<feature type="domain" description="Ketopantoate reductase N-terminal" evidence="12">
    <location>
        <begin position="3"/>
        <end position="146"/>
    </location>
</feature>
<dbReference type="PANTHER" id="PTHR43765">
    <property type="entry name" value="2-DEHYDROPANTOATE 2-REDUCTASE-RELATED"/>
    <property type="match status" value="1"/>
</dbReference>
<evidence type="ECO:0000256" key="4">
    <source>
        <dbReference type="ARBA" id="ARBA00013014"/>
    </source>
</evidence>
<evidence type="ECO:0000256" key="1">
    <source>
        <dbReference type="ARBA" id="ARBA00002919"/>
    </source>
</evidence>
<comment type="pathway">
    <text evidence="2 11">Cofactor biosynthesis; (R)-pantothenate biosynthesis; (R)-pantoate from 3-methyl-2-oxobutanoate: step 2/2.</text>
</comment>
<comment type="catalytic activity">
    <reaction evidence="10 11">
        <text>(R)-pantoate + NADP(+) = 2-dehydropantoate + NADPH + H(+)</text>
        <dbReference type="Rhea" id="RHEA:16233"/>
        <dbReference type="ChEBI" id="CHEBI:11561"/>
        <dbReference type="ChEBI" id="CHEBI:15378"/>
        <dbReference type="ChEBI" id="CHEBI:15980"/>
        <dbReference type="ChEBI" id="CHEBI:57783"/>
        <dbReference type="ChEBI" id="CHEBI:58349"/>
        <dbReference type="EC" id="1.1.1.169"/>
    </reaction>
</comment>
<dbReference type="GO" id="GO:0005737">
    <property type="term" value="C:cytoplasm"/>
    <property type="evidence" value="ECO:0007669"/>
    <property type="project" value="TreeGrafter"/>
</dbReference>
<keyword evidence="6 11" id="KW-0566">Pantothenate biosynthesis</keyword>
<dbReference type="InterPro" id="IPR008927">
    <property type="entry name" value="6-PGluconate_DH-like_C_sf"/>
</dbReference>
<evidence type="ECO:0000256" key="6">
    <source>
        <dbReference type="ARBA" id="ARBA00022655"/>
    </source>
</evidence>
<dbReference type="SUPFAM" id="SSF48179">
    <property type="entry name" value="6-phosphogluconate dehydrogenase C-terminal domain-like"/>
    <property type="match status" value="1"/>
</dbReference>
<dbReference type="SUPFAM" id="SSF51735">
    <property type="entry name" value="NAD(P)-binding Rossmann-fold domains"/>
    <property type="match status" value="1"/>
</dbReference>
<evidence type="ECO:0000256" key="5">
    <source>
        <dbReference type="ARBA" id="ARBA00019465"/>
    </source>
</evidence>
<dbReference type="PANTHER" id="PTHR43765:SF2">
    <property type="entry name" value="2-DEHYDROPANTOATE 2-REDUCTASE"/>
    <property type="match status" value="1"/>
</dbReference>
<dbReference type="InterPro" id="IPR036291">
    <property type="entry name" value="NAD(P)-bd_dom_sf"/>
</dbReference>
<protein>
    <recommendedName>
        <fullName evidence="5 11">2-dehydropantoate 2-reductase</fullName>
        <ecNumber evidence="4 11">1.1.1.169</ecNumber>
    </recommendedName>
    <alternativeName>
        <fullName evidence="9 11">Ketopantoate reductase</fullName>
    </alternativeName>
</protein>
<dbReference type="InterPro" id="IPR029752">
    <property type="entry name" value="D-isomer_DH_CS1"/>
</dbReference>
<dbReference type="NCBIfam" id="NF005093">
    <property type="entry name" value="PRK06522.2-4"/>
    <property type="match status" value="1"/>
</dbReference>
<keyword evidence="7 11" id="KW-0521">NADP</keyword>
<dbReference type="UniPathway" id="UPA00028">
    <property type="reaction ID" value="UER00004"/>
</dbReference>
<dbReference type="AlphaFoldDB" id="A0A073K387"/>
<dbReference type="InterPro" id="IPR013332">
    <property type="entry name" value="KPR_N"/>
</dbReference>
<feature type="domain" description="Ketopantoate reductase C-terminal" evidence="13">
    <location>
        <begin position="173"/>
        <end position="292"/>
    </location>
</feature>
<reference evidence="14 15" key="1">
    <citation type="submission" date="2014-06" db="EMBL/GenBank/DDBJ databases">
        <title>Draft genome sequence of Bacillus manliponensis JCM 15802 (MCCC 1A00708).</title>
        <authorList>
            <person name="Lai Q."/>
            <person name="Liu Y."/>
            <person name="Shao Z."/>
        </authorList>
    </citation>
    <scope>NUCLEOTIDE SEQUENCE [LARGE SCALE GENOMIC DNA]</scope>
    <source>
        <strain evidence="14 15">JCM 15802</strain>
    </source>
</reference>
<dbReference type="STRING" id="574376.BAMA_08970"/>
<dbReference type="Pfam" id="PF08546">
    <property type="entry name" value="ApbA_C"/>
    <property type="match status" value="1"/>
</dbReference>
<dbReference type="GO" id="GO:0015940">
    <property type="term" value="P:pantothenate biosynthetic process"/>
    <property type="evidence" value="ECO:0007669"/>
    <property type="project" value="UniProtKB-UniPathway"/>
</dbReference>
<dbReference type="OrthoDB" id="9800163at2"/>
<dbReference type="Gene3D" id="1.10.1040.10">
    <property type="entry name" value="N-(1-d-carboxylethyl)-l-norvaline Dehydrogenase, domain 2"/>
    <property type="match status" value="1"/>
</dbReference>
<dbReference type="GO" id="GO:0050661">
    <property type="term" value="F:NADP binding"/>
    <property type="evidence" value="ECO:0007669"/>
    <property type="project" value="TreeGrafter"/>
</dbReference>
<keyword evidence="8 11" id="KW-0560">Oxidoreductase</keyword>
<dbReference type="Gene3D" id="3.40.50.720">
    <property type="entry name" value="NAD(P)-binding Rossmann-like Domain"/>
    <property type="match status" value="1"/>
</dbReference>
<evidence type="ECO:0000259" key="13">
    <source>
        <dbReference type="Pfam" id="PF08546"/>
    </source>
</evidence>
<gene>
    <name evidence="14" type="ORF">BAMA_08970</name>
</gene>
<evidence type="ECO:0000256" key="11">
    <source>
        <dbReference type="RuleBase" id="RU362068"/>
    </source>
</evidence>
<evidence type="ECO:0000256" key="10">
    <source>
        <dbReference type="ARBA" id="ARBA00048793"/>
    </source>
</evidence>
<evidence type="ECO:0000256" key="3">
    <source>
        <dbReference type="ARBA" id="ARBA00007870"/>
    </source>
</evidence>
<evidence type="ECO:0000313" key="14">
    <source>
        <dbReference type="EMBL" id="KEK20915.1"/>
    </source>
</evidence>
<comment type="function">
    <text evidence="1 11">Catalyzes the NADPH-dependent reduction of ketopantoate into pantoic acid.</text>
</comment>
<evidence type="ECO:0000256" key="2">
    <source>
        <dbReference type="ARBA" id="ARBA00004994"/>
    </source>
</evidence>
<comment type="similarity">
    <text evidence="3 11">Belongs to the ketopantoate reductase family.</text>
</comment>
<dbReference type="NCBIfam" id="TIGR00745">
    <property type="entry name" value="apbA_panE"/>
    <property type="match status" value="1"/>
</dbReference>
<dbReference type="RefSeq" id="WP_034635796.1">
    <property type="nucleotide sequence ID" value="NZ_CBCSJC010000001.1"/>
</dbReference>
<evidence type="ECO:0000256" key="7">
    <source>
        <dbReference type="ARBA" id="ARBA00022857"/>
    </source>
</evidence>
<dbReference type="InterPro" id="IPR013328">
    <property type="entry name" value="6PGD_dom2"/>
</dbReference>